<reference evidence="1" key="1">
    <citation type="submission" date="2021-05" db="EMBL/GenBank/DDBJ databases">
        <authorList>
            <person name="Alioto T."/>
            <person name="Alioto T."/>
            <person name="Gomez Garrido J."/>
        </authorList>
    </citation>
    <scope>NUCLEOTIDE SEQUENCE</scope>
</reference>
<dbReference type="EMBL" id="HBUF01547573">
    <property type="protein sequence ID" value="CAG6757665.1"/>
    <property type="molecule type" value="Transcribed_RNA"/>
</dbReference>
<evidence type="ECO:0000313" key="1">
    <source>
        <dbReference type="EMBL" id="CAG6718690.1"/>
    </source>
</evidence>
<dbReference type="EMBL" id="HBUF01357787">
    <property type="protein sequence ID" value="CAG6718691.1"/>
    <property type="molecule type" value="Transcribed_RNA"/>
</dbReference>
<name>A0A8D8V486_9HEMI</name>
<dbReference type="EMBL" id="HBUF01162600">
    <property type="protein sequence ID" value="CAG6650485.1"/>
    <property type="molecule type" value="Transcribed_RNA"/>
</dbReference>
<dbReference type="EMBL" id="HBUF01357786">
    <property type="protein sequence ID" value="CAG6718690.1"/>
    <property type="molecule type" value="Transcribed_RNA"/>
</dbReference>
<dbReference type="EMBL" id="HBUF01192553">
    <property type="protein sequence ID" value="CAG6658845.1"/>
    <property type="molecule type" value="Transcribed_RNA"/>
</dbReference>
<dbReference type="EMBL" id="HBUF01162599">
    <property type="protein sequence ID" value="CAG6650483.1"/>
    <property type="molecule type" value="Transcribed_RNA"/>
</dbReference>
<accession>A0A8D8V486</accession>
<protein>
    <submittedName>
        <fullName evidence="1">Uncharacterized protein</fullName>
    </submittedName>
</protein>
<sequence>MEAVTRLLEKFSFHPLQLQEVSLLTRPVLTRLLLPTHSMDLLHLCLALTPVLLSIHFTALQHPFLALSHAFHNPTQQLQLLCSTVRSHLRSPRPSLQLLRPLCLIPHPNLRHTMVSPTLLLLLLTLHL</sequence>
<proteinExistence type="predicted"/>
<dbReference type="AlphaFoldDB" id="A0A8D8V486"/>
<dbReference type="EMBL" id="HBUF01547572">
    <property type="protein sequence ID" value="CAG6757664.1"/>
    <property type="molecule type" value="Transcribed_RNA"/>
</dbReference>
<organism evidence="1">
    <name type="scientific">Cacopsylla melanoneura</name>
    <dbReference type="NCBI Taxonomy" id="428564"/>
    <lineage>
        <taxon>Eukaryota</taxon>
        <taxon>Metazoa</taxon>
        <taxon>Ecdysozoa</taxon>
        <taxon>Arthropoda</taxon>
        <taxon>Hexapoda</taxon>
        <taxon>Insecta</taxon>
        <taxon>Pterygota</taxon>
        <taxon>Neoptera</taxon>
        <taxon>Paraneoptera</taxon>
        <taxon>Hemiptera</taxon>
        <taxon>Sternorrhyncha</taxon>
        <taxon>Psylloidea</taxon>
        <taxon>Psyllidae</taxon>
        <taxon>Psyllinae</taxon>
        <taxon>Cacopsylla</taxon>
    </lineage>
</organism>
<dbReference type="EMBL" id="HBUF01192552">
    <property type="protein sequence ID" value="CAG6658842.1"/>
    <property type="molecule type" value="Transcribed_RNA"/>
</dbReference>